<keyword evidence="3" id="KW-1185">Reference proteome</keyword>
<keyword evidence="1" id="KW-1133">Transmembrane helix</keyword>
<keyword evidence="1" id="KW-0812">Transmembrane</keyword>
<organism evidence="2 3">
    <name type="scientific">Oikopleura dioica</name>
    <name type="common">Tunicate</name>
    <dbReference type="NCBI Taxonomy" id="34765"/>
    <lineage>
        <taxon>Eukaryota</taxon>
        <taxon>Metazoa</taxon>
        <taxon>Chordata</taxon>
        <taxon>Tunicata</taxon>
        <taxon>Appendicularia</taxon>
        <taxon>Copelata</taxon>
        <taxon>Oikopleuridae</taxon>
        <taxon>Oikopleura</taxon>
    </lineage>
</organism>
<evidence type="ECO:0000256" key="1">
    <source>
        <dbReference type="SAM" id="Phobius"/>
    </source>
</evidence>
<protein>
    <submittedName>
        <fullName evidence="2">Oidioi.mRNA.OKI2018_I69.XSR.g13705.t1.cds</fullName>
    </submittedName>
</protein>
<feature type="transmembrane region" description="Helical" evidence="1">
    <location>
        <begin position="12"/>
        <end position="33"/>
    </location>
</feature>
<name>A0ABN7S7M4_OIKDI</name>
<dbReference type="EMBL" id="OU015569">
    <property type="protein sequence ID" value="CAG5094607.1"/>
    <property type="molecule type" value="Genomic_DNA"/>
</dbReference>
<proteinExistence type="predicted"/>
<sequence length="104" mass="11789">MDNQMDDQDICGLAAAITLLVLLVLYVFCKLFVCGCEFVAVTPFKIAKWIFKTMAMNPYENYKKNRGGETSEYNPTDLELGYPAETQILDESLDTFNLNDSSNR</sequence>
<evidence type="ECO:0000313" key="2">
    <source>
        <dbReference type="EMBL" id="CAG5094607.1"/>
    </source>
</evidence>
<gene>
    <name evidence="2" type="ORF">OKIOD_LOCUS5263</name>
</gene>
<reference evidence="2 3" key="1">
    <citation type="submission" date="2021-04" db="EMBL/GenBank/DDBJ databases">
        <authorList>
            <person name="Bliznina A."/>
        </authorList>
    </citation>
    <scope>NUCLEOTIDE SEQUENCE [LARGE SCALE GENOMIC DNA]</scope>
</reference>
<evidence type="ECO:0000313" key="3">
    <source>
        <dbReference type="Proteomes" id="UP001158576"/>
    </source>
</evidence>
<keyword evidence="1" id="KW-0472">Membrane</keyword>
<accession>A0ABN7S7M4</accession>
<dbReference type="Proteomes" id="UP001158576">
    <property type="component" value="Chromosome XSR"/>
</dbReference>